<gene>
    <name evidence="1" type="ORF">AQUCO_02000565v1</name>
</gene>
<dbReference type="PANTHER" id="PTHR34127">
    <property type="entry name" value="OS04G0405600 PROTEIN"/>
    <property type="match status" value="1"/>
</dbReference>
<dbReference type="InterPro" id="IPR029058">
    <property type="entry name" value="AB_hydrolase_fold"/>
</dbReference>
<organism evidence="1 2">
    <name type="scientific">Aquilegia coerulea</name>
    <name type="common">Rocky mountain columbine</name>
    <dbReference type="NCBI Taxonomy" id="218851"/>
    <lineage>
        <taxon>Eukaryota</taxon>
        <taxon>Viridiplantae</taxon>
        <taxon>Streptophyta</taxon>
        <taxon>Embryophyta</taxon>
        <taxon>Tracheophyta</taxon>
        <taxon>Spermatophyta</taxon>
        <taxon>Magnoliopsida</taxon>
        <taxon>Ranunculales</taxon>
        <taxon>Ranunculaceae</taxon>
        <taxon>Thalictroideae</taxon>
        <taxon>Aquilegia</taxon>
    </lineage>
</organism>
<dbReference type="SUPFAM" id="SSF53474">
    <property type="entry name" value="alpha/beta-Hydrolases"/>
    <property type="match status" value="1"/>
</dbReference>
<accession>A0A2G5DI79</accession>
<dbReference type="PANTHER" id="PTHR34127:SF3">
    <property type="entry name" value="INITIATION FACTOR 4F SUBUNIT (DUF1350)"/>
    <property type="match status" value="1"/>
</dbReference>
<sequence length="452" mass="49939">ALSLSLREVTKAFPNKLSLEVGEVSLNNIYTIYMALITALPLYGDLKGSHFNDFATCRYSNNNEYIYFGASSRKFNQFRDGNLSRIPLTGILHYGNYRAFALSPSRKMVSSGYVSGETYKNKFYTRLDSCLVIPPPNGKKPRAIIKFLGGAFVGAVPEVTYSHLIELLAKEGYLIISVPYNVTFDHSQAVNAVYERFNACLDMVLSNGLPDANLTPEELAHLPLYSVGHSNGALLQLLTGSYYNEKIPKANAIISFNNRPAAEAVPYFEQLGPLVSQMVPIIEASPMYSMARSASGDVWKTLLDTAGAVIKEYDQEAMVSLNKFVDQLPSVMNQVTEGISEFKPTPAENCDCFKNSYSVPHTLLVKFDSDAIDETDAVEDILKPRVQSIGGTLEKVSLSGNHITPCIQDLRWQVGYVYTPADAIAQGLKALSLNDTRVLARTIVDWFKSLED</sequence>
<feature type="non-terminal residue" evidence="1">
    <location>
        <position position="1"/>
    </location>
</feature>
<dbReference type="InterPro" id="IPR010765">
    <property type="entry name" value="DUF1350"/>
</dbReference>
<dbReference type="Gene3D" id="3.40.50.1820">
    <property type="entry name" value="alpha/beta hydrolase"/>
    <property type="match status" value="1"/>
</dbReference>
<protein>
    <submittedName>
        <fullName evidence="1">Uncharacterized protein</fullName>
    </submittedName>
</protein>
<dbReference type="OrthoDB" id="3980at2759"/>
<keyword evidence="2" id="KW-1185">Reference proteome</keyword>
<dbReference type="EMBL" id="KZ305037">
    <property type="protein sequence ID" value="PIA43204.1"/>
    <property type="molecule type" value="Genomic_DNA"/>
</dbReference>
<dbReference type="Pfam" id="PF07082">
    <property type="entry name" value="DUF1350"/>
    <property type="match status" value="1"/>
</dbReference>
<name>A0A2G5DI79_AQUCA</name>
<evidence type="ECO:0000313" key="2">
    <source>
        <dbReference type="Proteomes" id="UP000230069"/>
    </source>
</evidence>
<dbReference type="AlphaFoldDB" id="A0A2G5DI79"/>
<proteinExistence type="predicted"/>
<dbReference type="Proteomes" id="UP000230069">
    <property type="component" value="Unassembled WGS sequence"/>
</dbReference>
<evidence type="ECO:0000313" key="1">
    <source>
        <dbReference type="EMBL" id="PIA43204.1"/>
    </source>
</evidence>
<reference evidence="1 2" key="1">
    <citation type="submission" date="2017-09" db="EMBL/GenBank/DDBJ databases">
        <title>WGS assembly of Aquilegia coerulea Goldsmith.</title>
        <authorList>
            <person name="Hodges S."/>
            <person name="Kramer E."/>
            <person name="Nordborg M."/>
            <person name="Tomkins J."/>
            <person name="Borevitz J."/>
            <person name="Derieg N."/>
            <person name="Yan J."/>
            <person name="Mihaltcheva S."/>
            <person name="Hayes R.D."/>
            <person name="Rokhsar D."/>
        </authorList>
    </citation>
    <scope>NUCLEOTIDE SEQUENCE [LARGE SCALE GENOMIC DNA]</scope>
    <source>
        <strain evidence="2">cv. Goldsmith</strain>
    </source>
</reference>